<feature type="compositionally biased region" description="Basic residues" evidence="1">
    <location>
        <begin position="218"/>
        <end position="230"/>
    </location>
</feature>
<evidence type="ECO:0000313" key="4">
    <source>
        <dbReference type="Proteomes" id="UP001060164"/>
    </source>
</evidence>
<evidence type="ECO:0000313" key="3">
    <source>
        <dbReference type="EMBL" id="UWP58038.1"/>
    </source>
</evidence>
<evidence type="ECO:0008006" key="5">
    <source>
        <dbReference type="Google" id="ProtNLM"/>
    </source>
</evidence>
<organism evidence="3 4">
    <name type="scientific">Ruminococcus gauvreauii</name>
    <dbReference type="NCBI Taxonomy" id="438033"/>
    <lineage>
        <taxon>Bacteria</taxon>
        <taxon>Bacillati</taxon>
        <taxon>Bacillota</taxon>
        <taxon>Clostridia</taxon>
        <taxon>Eubacteriales</taxon>
        <taxon>Oscillospiraceae</taxon>
        <taxon>Ruminococcus</taxon>
    </lineage>
</organism>
<feature type="transmembrane region" description="Helical" evidence="2">
    <location>
        <begin position="411"/>
        <end position="430"/>
    </location>
</feature>
<feature type="compositionally biased region" description="Basic and acidic residues" evidence="1">
    <location>
        <begin position="166"/>
        <end position="217"/>
    </location>
</feature>
<feature type="transmembrane region" description="Helical" evidence="2">
    <location>
        <begin position="311"/>
        <end position="329"/>
    </location>
</feature>
<proteinExistence type="predicted"/>
<feature type="transmembrane region" description="Helical" evidence="2">
    <location>
        <begin position="466"/>
        <end position="488"/>
    </location>
</feature>
<keyword evidence="2" id="KW-0812">Transmembrane</keyword>
<dbReference type="Proteomes" id="UP001060164">
    <property type="component" value="Chromosome"/>
</dbReference>
<feature type="transmembrane region" description="Helical" evidence="2">
    <location>
        <begin position="377"/>
        <end position="399"/>
    </location>
</feature>
<keyword evidence="4" id="KW-1185">Reference proteome</keyword>
<dbReference type="SUPFAM" id="SSF56112">
    <property type="entry name" value="Protein kinase-like (PK-like)"/>
    <property type="match status" value="1"/>
</dbReference>
<gene>
    <name evidence="3" type="ORF">NQ502_11620</name>
</gene>
<reference evidence="3" key="1">
    <citation type="journal article" date="2022" name="Cell">
        <title>Design, construction, and in vivo augmentation of a complex gut microbiome.</title>
        <authorList>
            <person name="Cheng A.G."/>
            <person name="Ho P.Y."/>
            <person name="Aranda-Diaz A."/>
            <person name="Jain S."/>
            <person name="Yu F.B."/>
            <person name="Meng X."/>
            <person name="Wang M."/>
            <person name="Iakiviak M."/>
            <person name="Nagashima K."/>
            <person name="Zhao A."/>
            <person name="Murugkar P."/>
            <person name="Patil A."/>
            <person name="Atabakhsh K."/>
            <person name="Weakley A."/>
            <person name="Yan J."/>
            <person name="Brumbaugh A.R."/>
            <person name="Higginbottom S."/>
            <person name="Dimas A."/>
            <person name="Shiver A.L."/>
            <person name="Deutschbauer A."/>
            <person name="Neff N."/>
            <person name="Sonnenburg J.L."/>
            <person name="Huang K.C."/>
            <person name="Fischbach M.A."/>
        </authorList>
    </citation>
    <scope>NUCLEOTIDE SEQUENCE</scope>
    <source>
        <strain evidence="3">DSM 19829</strain>
    </source>
</reference>
<keyword evidence="2" id="KW-1133">Transmembrane helix</keyword>
<name>A0ABY5VF03_9FIRM</name>
<feature type="region of interest" description="Disordered" evidence="1">
    <location>
        <begin position="162"/>
        <end position="235"/>
    </location>
</feature>
<evidence type="ECO:0000256" key="1">
    <source>
        <dbReference type="SAM" id="MobiDB-lite"/>
    </source>
</evidence>
<protein>
    <recommendedName>
        <fullName evidence="5">Protein kinase domain-containing protein</fullName>
    </recommendedName>
</protein>
<feature type="transmembrane region" description="Helical" evidence="2">
    <location>
        <begin position="247"/>
        <end position="268"/>
    </location>
</feature>
<dbReference type="RefSeq" id="WP_028528563.1">
    <property type="nucleotide sequence ID" value="NZ_CABLBR010000012.1"/>
</dbReference>
<dbReference type="EMBL" id="CP102290">
    <property type="protein sequence ID" value="UWP58038.1"/>
    <property type="molecule type" value="Genomic_DNA"/>
</dbReference>
<sequence length="503" mass="56114">MENTLRNLDEYRKSHPMDVQAVIKMGIDLCEELEQYRQTQEPHCDIKTSNILVTESGTFKLAQPGDCGHSEQTADLYALGLLMYRLLNKGRMPFMPEYPQRATAQDKQNAMQRCMAGDPFPDPVMGKSAVADVLRKTCHIRPEERYLTAGELKLALEAAATAAGMPKEEVQDSAKRTVPEEKPAKQDKKDVQTAAKAPEKPDRKQKEVIIQEKDNGKREKKTRKKSRRSSSKGGFSLPMPRTGLLQLWVTLSALAAAVFFILVRAGVLSGLTGLKGYIFCGVQIILCALCSSTDPDNPGLQPALKRGILKFLWILTTLDSLFVILYSLILRSLLDKYGIPLTSFYVPGLISMTAPVLAGIIYWVWSRSSERMAYHKLRVCATLTAAAGIAVVILGITGFNKSFSMVELYPYWLGALQLVLALLCIANANGRPVIKTLFALTFVLDIVLLFIPVIQEKFSSFGLPEWVLGKAFCVLTFLIPLIAWILLFRPRRESEVEQKIRKL</sequence>
<dbReference type="Gene3D" id="1.10.510.10">
    <property type="entry name" value="Transferase(Phosphotransferase) domain 1"/>
    <property type="match status" value="2"/>
</dbReference>
<feature type="transmembrane region" description="Helical" evidence="2">
    <location>
        <begin position="437"/>
        <end position="454"/>
    </location>
</feature>
<keyword evidence="2" id="KW-0472">Membrane</keyword>
<feature type="transmembrane region" description="Helical" evidence="2">
    <location>
        <begin position="344"/>
        <end position="365"/>
    </location>
</feature>
<evidence type="ECO:0000256" key="2">
    <source>
        <dbReference type="SAM" id="Phobius"/>
    </source>
</evidence>
<accession>A0ABY5VF03</accession>
<dbReference type="InterPro" id="IPR011009">
    <property type="entry name" value="Kinase-like_dom_sf"/>
</dbReference>